<dbReference type="PANTHER" id="PTHR34818">
    <property type="entry name" value="PROTEIN BLI-3"/>
    <property type="match status" value="1"/>
</dbReference>
<gene>
    <name evidence="2" type="ORF">SAMN04489858_11837</name>
</gene>
<accession>A0A1I0IR69</accession>
<reference evidence="2 3" key="1">
    <citation type="submission" date="2016-10" db="EMBL/GenBank/DDBJ databases">
        <authorList>
            <person name="de Groot N.N."/>
        </authorList>
    </citation>
    <scope>NUCLEOTIDE SEQUENCE [LARGE SCALE GENOMIC DNA]</scope>
    <source>
        <strain evidence="2 3">DSM 17862</strain>
    </source>
</reference>
<organism evidence="2 3">
    <name type="scientific">Paracoccus homiensis</name>
    <dbReference type="NCBI Taxonomy" id="364199"/>
    <lineage>
        <taxon>Bacteria</taxon>
        <taxon>Pseudomonadati</taxon>
        <taxon>Pseudomonadota</taxon>
        <taxon>Alphaproteobacteria</taxon>
        <taxon>Rhodobacterales</taxon>
        <taxon>Paracoccaceae</taxon>
        <taxon>Paracoccus</taxon>
    </lineage>
</organism>
<dbReference type="EMBL" id="FOHO01000018">
    <property type="protein sequence ID" value="SET99725.1"/>
    <property type="molecule type" value="Genomic_DNA"/>
</dbReference>
<evidence type="ECO:0000313" key="2">
    <source>
        <dbReference type="EMBL" id="SET99725.1"/>
    </source>
</evidence>
<protein>
    <submittedName>
        <fullName evidence="2">General stress protein 26</fullName>
    </submittedName>
</protein>
<dbReference type="InterPro" id="IPR038725">
    <property type="entry name" value="YdaG_split_barrel_FMN-bd"/>
</dbReference>
<sequence>MTDNLEKFWGRLDDINTGMLGATSDLRLVPMSHYVDRKTGCLWFITAKGTELATQAALGPKDAIHIVSDAREGLYTRIHGQLSLSEDRAKLDELWNAVAASWFEDGKQDEDVQLLQFRPTKAEVWTTDGSLAFLYEIAKAHLTDQKPDMGDHFSVAL</sequence>
<dbReference type="PANTHER" id="PTHR34818:SF1">
    <property type="entry name" value="PROTEIN BLI-3"/>
    <property type="match status" value="1"/>
</dbReference>
<dbReference type="OrthoDB" id="1432662at2"/>
<dbReference type="InterPro" id="IPR052917">
    <property type="entry name" value="Stress-Dev_Protein"/>
</dbReference>
<dbReference type="Gene3D" id="2.30.110.10">
    <property type="entry name" value="Electron Transport, Fmn-binding Protein, Chain A"/>
    <property type="match status" value="1"/>
</dbReference>
<dbReference type="InterPro" id="IPR012349">
    <property type="entry name" value="Split_barrel_FMN-bd"/>
</dbReference>
<dbReference type="SUPFAM" id="SSF50475">
    <property type="entry name" value="FMN-binding split barrel"/>
    <property type="match status" value="1"/>
</dbReference>
<dbReference type="AlphaFoldDB" id="A0A1I0IR69"/>
<evidence type="ECO:0000313" key="3">
    <source>
        <dbReference type="Proteomes" id="UP000199180"/>
    </source>
</evidence>
<keyword evidence="3" id="KW-1185">Reference proteome</keyword>
<feature type="domain" description="General stress protein FMN-binding split barrel" evidence="1">
    <location>
        <begin position="3"/>
        <end position="148"/>
    </location>
</feature>
<dbReference type="Pfam" id="PF16242">
    <property type="entry name" value="Pyrid_ox_like"/>
    <property type="match status" value="1"/>
</dbReference>
<evidence type="ECO:0000259" key="1">
    <source>
        <dbReference type="Pfam" id="PF16242"/>
    </source>
</evidence>
<dbReference type="Proteomes" id="UP000199180">
    <property type="component" value="Unassembled WGS sequence"/>
</dbReference>
<dbReference type="RefSeq" id="WP_090737464.1">
    <property type="nucleotide sequence ID" value="NZ_FOHO01000018.1"/>
</dbReference>
<proteinExistence type="predicted"/>
<dbReference type="STRING" id="364199.SAMN04489858_11837"/>
<name>A0A1I0IR69_9RHOB</name>